<dbReference type="EMBL" id="QAON01000009">
    <property type="protein sequence ID" value="PTQ89006.1"/>
    <property type="molecule type" value="Genomic_DNA"/>
</dbReference>
<evidence type="ECO:0000313" key="2">
    <source>
        <dbReference type="EMBL" id="PTQ89006.1"/>
    </source>
</evidence>
<reference evidence="2 3" key="1">
    <citation type="submission" date="2018-04" db="EMBL/GenBank/DDBJ databases">
        <title>Genomic Encyclopedia of Archaeal and Bacterial Type Strains, Phase II (KMG-II): from individual species to whole genera.</title>
        <authorList>
            <person name="Goeker M."/>
        </authorList>
    </citation>
    <scope>NUCLEOTIDE SEQUENCE [LARGE SCALE GENOMIC DNA]</scope>
    <source>
        <strain evidence="2 3">DSM 5822</strain>
    </source>
</reference>
<keyword evidence="3" id="KW-1185">Reference proteome</keyword>
<protein>
    <submittedName>
        <fullName evidence="2">KAP-like P-loop domain-containing protein</fullName>
    </submittedName>
</protein>
<dbReference type="OrthoDB" id="9795864at2"/>
<dbReference type="Gene3D" id="3.40.50.300">
    <property type="entry name" value="P-loop containing nucleotide triphosphate hydrolases"/>
    <property type="match status" value="1"/>
</dbReference>
<evidence type="ECO:0000259" key="1">
    <source>
        <dbReference type="Pfam" id="PF07693"/>
    </source>
</evidence>
<dbReference type="InterPro" id="IPR011646">
    <property type="entry name" value="KAP_P-loop"/>
</dbReference>
<dbReference type="AlphaFoldDB" id="A0A2T5IYD8"/>
<dbReference type="SUPFAM" id="SSF52540">
    <property type="entry name" value="P-loop containing nucleoside triphosphate hydrolases"/>
    <property type="match status" value="1"/>
</dbReference>
<sequence length="456" mass="52919">MSEQLHNLTHKIDDFNNIETPFEGDVLEREKFAKKMTNYLSRLKAGAVLAIDTPWGEGKTWFGRHWNAYLQSDEQNYRTIYIDAFENDYVEDPFLLIATEIAQLIKKHQSISQDFIQASASVMKTILPLAATSLLNLMGLITIGKIGLSEDIKEVIDNIKENSIEGVNEWIQEKFDNHESEKQSIKNFKEKLEIFAKEDEKPIVIFIDELDRCRPDFAIKLIERIKHFFNVENVVFVLLLNREQLHHAIKGVYGSETDAATYLGKFVNFFFSLPKPHSDNPNNYYESAIFNFIKCELKKYQDVSINTLEFFALANLFKLSLRDIEKAIALYVFSNTQDRETFASFILYAIVLKIKDIQTFKKLLTNDLEISAYLGSKLDKGHRVYKSDVGTYSILGMLADWHNYHTLQTLPKNQVNSEEFNKLFPHLKLFLNYRTFYQPIDSFFEIAANKIDISIS</sequence>
<proteinExistence type="predicted"/>
<dbReference type="RefSeq" id="WP_107865922.1">
    <property type="nucleotide sequence ID" value="NZ_QAON01000009.1"/>
</dbReference>
<name>A0A2T5IYD8_9GAMM</name>
<dbReference type="Pfam" id="PF07693">
    <property type="entry name" value="KAP_NTPase"/>
    <property type="match status" value="1"/>
</dbReference>
<gene>
    <name evidence="2" type="ORF">C8N29_10927</name>
</gene>
<accession>A0A2T5IYD8</accession>
<organism evidence="2 3">
    <name type="scientific">Agitococcus lubricus</name>
    <dbReference type="NCBI Taxonomy" id="1077255"/>
    <lineage>
        <taxon>Bacteria</taxon>
        <taxon>Pseudomonadati</taxon>
        <taxon>Pseudomonadota</taxon>
        <taxon>Gammaproteobacteria</taxon>
        <taxon>Moraxellales</taxon>
        <taxon>Moraxellaceae</taxon>
        <taxon>Agitococcus</taxon>
    </lineage>
</organism>
<dbReference type="Proteomes" id="UP000244223">
    <property type="component" value="Unassembled WGS sequence"/>
</dbReference>
<feature type="domain" description="KAP NTPase" evidence="1">
    <location>
        <begin position="29"/>
        <end position="329"/>
    </location>
</feature>
<comment type="caution">
    <text evidence="2">The sequence shown here is derived from an EMBL/GenBank/DDBJ whole genome shotgun (WGS) entry which is preliminary data.</text>
</comment>
<evidence type="ECO:0000313" key="3">
    <source>
        <dbReference type="Proteomes" id="UP000244223"/>
    </source>
</evidence>
<dbReference type="InterPro" id="IPR027417">
    <property type="entry name" value="P-loop_NTPase"/>
</dbReference>